<keyword evidence="3" id="KW-1185">Reference proteome</keyword>
<dbReference type="PANTHER" id="PTHR35525">
    <property type="entry name" value="BLL6575 PROTEIN"/>
    <property type="match status" value="1"/>
</dbReference>
<dbReference type="EMBL" id="BAAAZN010000012">
    <property type="protein sequence ID" value="GAA3563700.1"/>
    <property type="molecule type" value="Genomic_DNA"/>
</dbReference>
<accession>A0ABP6XFA5</accession>
<dbReference type="InterPro" id="IPR023286">
    <property type="entry name" value="ABATE_dom_sf"/>
</dbReference>
<dbReference type="Gene3D" id="1.10.3300.10">
    <property type="entry name" value="Jann2411-like domain"/>
    <property type="match status" value="1"/>
</dbReference>
<evidence type="ECO:0000313" key="3">
    <source>
        <dbReference type="Proteomes" id="UP001500689"/>
    </source>
</evidence>
<dbReference type="InterPro" id="IPR021005">
    <property type="entry name" value="Znf_CGNR"/>
</dbReference>
<gene>
    <name evidence="2" type="ORF">GCM10022222_54400</name>
</gene>
<dbReference type="Proteomes" id="UP001500689">
    <property type="component" value="Unassembled WGS sequence"/>
</dbReference>
<dbReference type="Pfam" id="PF11706">
    <property type="entry name" value="zf-CGNR"/>
    <property type="match status" value="1"/>
</dbReference>
<evidence type="ECO:0000313" key="2">
    <source>
        <dbReference type="EMBL" id="GAA3563700.1"/>
    </source>
</evidence>
<reference evidence="3" key="1">
    <citation type="journal article" date="2019" name="Int. J. Syst. Evol. Microbiol.">
        <title>The Global Catalogue of Microorganisms (GCM) 10K type strain sequencing project: providing services to taxonomists for standard genome sequencing and annotation.</title>
        <authorList>
            <consortium name="The Broad Institute Genomics Platform"/>
            <consortium name="The Broad Institute Genome Sequencing Center for Infectious Disease"/>
            <person name="Wu L."/>
            <person name="Ma J."/>
        </authorList>
    </citation>
    <scope>NUCLEOTIDE SEQUENCE [LARGE SCALE GENOMIC DNA]</scope>
    <source>
        <strain evidence="3">JCM 16898</strain>
    </source>
</reference>
<comment type="caution">
    <text evidence="2">The sequence shown here is derived from an EMBL/GenBank/DDBJ whole genome shotgun (WGS) entry which is preliminary data.</text>
</comment>
<dbReference type="RefSeq" id="WP_344864708.1">
    <property type="nucleotide sequence ID" value="NZ_BAAAZN010000012.1"/>
</dbReference>
<protein>
    <submittedName>
        <fullName evidence="2">CGNR zinc finger domain-containing protein</fullName>
    </submittedName>
</protein>
<feature type="domain" description="Zinc finger CGNR" evidence="1">
    <location>
        <begin position="129"/>
        <end position="171"/>
    </location>
</feature>
<sequence>MHFNPYGGPGAQVAAAVATLAGHGGATAADVLATGLAHGMALTEIDDEETARILAWGRRLHDVFAAPEDARVDLVNELLAAAACRPYIARHDGKPPHLHYASEGAGVVERVRAYTAGGLAHLVCEESGRLGICAREGCGVAFVDTSRNGRRRFCSTRCGTRVNVADHRARQLTP</sequence>
<name>A0ABP6XFA5_9PSEU</name>
<organism evidence="2 3">
    <name type="scientific">Amycolatopsis ultiminotia</name>
    <dbReference type="NCBI Taxonomy" id="543629"/>
    <lineage>
        <taxon>Bacteria</taxon>
        <taxon>Bacillati</taxon>
        <taxon>Actinomycetota</taxon>
        <taxon>Actinomycetes</taxon>
        <taxon>Pseudonocardiales</taxon>
        <taxon>Pseudonocardiaceae</taxon>
        <taxon>Amycolatopsis</taxon>
    </lineage>
</organism>
<proteinExistence type="predicted"/>
<dbReference type="PANTHER" id="PTHR35525:SF3">
    <property type="entry name" value="BLL6575 PROTEIN"/>
    <property type="match status" value="1"/>
</dbReference>
<evidence type="ECO:0000259" key="1">
    <source>
        <dbReference type="Pfam" id="PF11706"/>
    </source>
</evidence>
<dbReference type="SUPFAM" id="SSF160904">
    <property type="entry name" value="Jann2411-like"/>
    <property type="match status" value="1"/>
</dbReference>
<dbReference type="InterPro" id="IPR010852">
    <property type="entry name" value="ABATE"/>
</dbReference>